<organism evidence="4 5">
    <name type="scientific">Acaromyces ingoldii</name>
    <dbReference type="NCBI Taxonomy" id="215250"/>
    <lineage>
        <taxon>Eukaryota</taxon>
        <taxon>Fungi</taxon>
        <taxon>Dikarya</taxon>
        <taxon>Basidiomycota</taxon>
        <taxon>Ustilaginomycotina</taxon>
        <taxon>Exobasidiomycetes</taxon>
        <taxon>Exobasidiales</taxon>
        <taxon>Cryptobasidiaceae</taxon>
        <taxon>Acaromyces</taxon>
    </lineage>
</organism>
<dbReference type="GO" id="GO:0005759">
    <property type="term" value="C:mitochondrial matrix"/>
    <property type="evidence" value="ECO:0007669"/>
    <property type="project" value="TreeGrafter"/>
</dbReference>
<evidence type="ECO:0000256" key="2">
    <source>
        <dbReference type="RuleBase" id="RU003860"/>
    </source>
</evidence>
<reference evidence="4 5" key="1">
    <citation type="journal article" date="2018" name="Mol. Biol. Evol.">
        <title>Broad Genomic Sampling Reveals a Smut Pathogenic Ancestry of the Fungal Clade Ustilaginomycotina.</title>
        <authorList>
            <person name="Kijpornyongpan T."/>
            <person name="Mondo S.J."/>
            <person name="Barry K."/>
            <person name="Sandor L."/>
            <person name="Lee J."/>
            <person name="Lipzen A."/>
            <person name="Pangilinan J."/>
            <person name="LaButti K."/>
            <person name="Hainaut M."/>
            <person name="Henrissat B."/>
            <person name="Grigoriev I.V."/>
            <person name="Spatafora J.W."/>
            <person name="Aime M.C."/>
        </authorList>
    </citation>
    <scope>NUCLEOTIDE SEQUENCE [LARGE SCALE GENOMIC DNA]</scope>
    <source>
        <strain evidence="4 5">MCA 4198</strain>
    </source>
</reference>
<dbReference type="RefSeq" id="XP_025381217.1">
    <property type="nucleotide sequence ID" value="XM_025523854.1"/>
</dbReference>
<comment type="similarity">
    <text evidence="1 2">Belongs to the BolA/IbaG family.</text>
</comment>
<sequence>MVAPIRRPFSTSATRRQEAQETEEKTEMDSGEQDIHDILTKKFQPKQLQVQDVSGGCGSFYAIAIQSSAFKGLTTVKAHRLVNEALKDVIAGIHGLQLRTIPADD</sequence>
<dbReference type="EMBL" id="KZ819634">
    <property type="protein sequence ID" value="PWN94019.1"/>
    <property type="molecule type" value="Genomic_DNA"/>
</dbReference>
<dbReference type="InParanoid" id="A0A316YXN6"/>
<dbReference type="FunCoup" id="A0A316YXN6">
    <property type="interactions" value="74"/>
</dbReference>
<evidence type="ECO:0000313" key="5">
    <source>
        <dbReference type="Proteomes" id="UP000245768"/>
    </source>
</evidence>
<gene>
    <name evidence="4" type="ORF">FA10DRAFT_283629</name>
</gene>
<dbReference type="Proteomes" id="UP000245768">
    <property type="component" value="Unassembled WGS sequence"/>
</dbReference>
<dbReference type="SUPFAM" id="SSF82657">
    <property type="entry name" value="BolA-like"/>
    <property type="match status" value="1"/>
</dbReference>
<dbReference type="GeneID" id="37045770"/>
<evidence type="ECO:0000256" key="1">
    <source>
        <dbReference type="ARBA" id="ARBA00005578"/>
    </source>
</evidence>
<feature type="region of interest" description="Disordered" evidence="3">
    <location>
        <begin position="1"/>
        <end position="34"/>
    </location>
</feature>
<protein>
    <submittedName>
        <fullName evidence="4">Bola-like protein</fullName>
    </submittedName>
</protein>
<dbReference type="Pfam" id="PF01722">
    <property type="entry name" value="BolA"/>
    <property type="match status" value="1"/>
</dbReference>
<accession>A0A316YXN6</accession>
<dbReference type="AlphaFoldDB" id="A0A316YXN6"/>
<dbReference type="InterPro" id="IPR002634">
    <property type="entry name" value="BolA"/>
</dbReference>
<proteinExistence type="inferred from homology"/>
<dbReference type="OrthoDB" id="203381at2759"/>
<dbReference type="PANTHER" id="PTHR46188:SF1">
    <property type="entry name" value="BOLA-LIKE PROTEIN 3"/>
    <property type="match status" value="1"/>
</dbReference>
<evidence type="ECO:0000313" key="4">
    <source>
        <dbReference type="EMBL" id="PWN94019.1"/>
    </source>
</evidence>
<dbReference type="InterPro" id="IPR036065">
    <property type="entry name" value="BolA-like_sf"/>
</dbReference>
<dbReference type="STRING" id="215250.A0A316YXN6"/>
<dbReference type="PIRSF" id="PIRSF003113">
    <property type="entry name" value="BolA"/>
    <property type="match status" value="1"/>
</dbReference>
<name>A0A316YXN6_9BASI</name>
<feature type="compositionally biased region" description="Basic and acidic residues" evidence="3">
    <location>
        <begin position="15"/>
        <end position="34"/>
    </location>
</feature>
<evidence type="ECO:0000256" key="3">
    <source>
        <dbReference type="SAM" id="MobiDB-lite"/>
    </source>
</evidence>
<dbReference type="PANTHER" id="PTHR46188">
    <property type="entry name" value="BOLA-LIKE PROTEIN 3"/>
    <property type="match status" value="1"/>
</dbReference>
<keyword evidence="5" id="KW-1185">Reference proteome</keyword>
<dbReference type="Gene3D" id="3.10.20.90">
    <property type="entry name" value="Phosphatidylinositol 3-kinase Catalytic Subunit, Chain A, domain 1"/>
    <property type="match status" value="1"/>
</dbReference>
<dbReference type="InterPro" id="IPR052275">
    <property type="entry name" value="Mt_Fe-S_assembly_factor"/>
</dbReference>